<accession>A0A2T3ZHK0</accession>
<dbReference type="EMBL" id="KZ679258">
    <property type="protein sequence ID" value="PTB44278.1"/>
    <property type="molecule type" value="Genomic_DNA"/>
</dbReference>
<dbReference type="AlphaFoldDB" id="A0A2T3ZHK0"/>
<name>A0A2T3ZHK0_TRIA4</name>
<dbReference type="Proteomes" id="UP000240493">
    <property type="component" value="Unassembled WGS sequence"/>
</dbReference>
<evidence type="ECO:0000313" key="1">
    <source>
        <dbReference type="EMBL" id="PTB44278.1"/>
    </source>
</evidence>
<keyword evidence="2" id="KW-1185">Reference proteome</keyword>
<organism evidence="1 2">
    <name type="scientific">Trichoderma asperellum (strain ATCC 204424 / CBS 433.97 / NBRC 101777)</name>
    <dbReference type="NCBI Taxonomy" id="1042311"/>
    <lineage>
        <taxon>Eukaryota</taxon>
        <taxon>Fungi</taxon>
        <taxon>Dikarya</taxon>
        <taxon>Ascomycota</taxon>
        <taxon>Pezizomycotina</taxon>
        <taxon>Sordariomycetes</taxon>
        <taxon>Hypocreomycetidae</taxon>
        <taxon>Hypocreales</taxon>
        <taxon>Hypocreaceae</taxon>
        <taxon>Trichoderma</taxon>
    </lineage>
</organism>
<gene>
    <name evidence="1" type="ORF">M441DRAFT_345346</name>
</gene>
<evidence type="ECO:0000313" key="2">
    <source>
        <dbReference type="Proteomes" id="UP000240493"/>
    </source>
</evidence>
<reference evidence="1 2" key="1">
    <citation type="submission" date="2016-07" db="EMBL/GenBank/DDBJ databases">
        <title>Multiple horizontal gene transfer events from other fungi enriched the ability of initially mycotrophic Trichoderma (Ascomycota) to feed on dead plant biomass.</title>
        <authorList>
            <consortium name="DOE Joint Genome Institute"/>
            <person name="Aerts A."/>
            <person name="Atanasova L."/>
            <person name="Chenthamara K."/>
            <person name="Zhang J."/>
            <person name="Grujic M."/>
            <person name="Henrissat B."/>
            <person name="Kuo A."/>
            <person name="Salamov A."/>
            <person name="Lipzen A."/>
            <person name="Labutti K."/>
            <person name="Barry K."/>
            <person name="Miao Y."/>
            <person name="Rahimi M.J."/>
            <person name="Shen Q."/>
            <person name="Grigoriev I.V."/>
            <person name="Kubicek C.P."/>
            <person name="Druzhinina I.S."/>
        </authorList>
    </citation>
    <scope>NUCLEOTIDE SEQUENCE [LARGE SCALE GENOMIC DNA]</scope>
    <source>
        <strain evidence="1 2">CBS 433.97</strain>
    </source>
</reference>
<sequence>MPGLAIANEHLGVRDADKYTDARYSSDKVALRRKIWQDEQSRRGSGWQSVSDLHADRKRKKPYPRHALRLLGLDPSTSSDAFLGYAHFYFLYLPWGPLLPSVPLIPILFFFFPWPLGCSLRLIATFT</sequence>
<proteinExistence type="predicted"/>
<protein>
    <submittedName>
        <fullName evidence="1">Uncharacterized protein</fullName>
    </submittedName>
</protein>